<dbReference type="InterPro" id="IPR001128">
    <property type="entry name" value="Cyt_P450"/>
</dbReference>
<keyword evidence="11 14" id="KW-0503">Monooxygenase</keyword>
<dbReference type="GO" id="GO:0004497">
    <property type="term" value="F:monooxygenase activity"/>
    <property type="evidence" value="ECO:0007669"/>
    <property type="project" value="UniProtKB-KW"/>
</dbReference>
<dbReference type="PRINTS" id="PR00463">
    <property type="entry name" value="EP450I"/>
</dbReference>
<dbReference type="SUPFAM" id="SSF48264">
    <property type="entry name" value="Cytochrome P450"/>
    <property type="match status" value="1"/>
</dbReference>
<organism evidence="16 17">
    <name type="scientific">Phyllotreta striolata</name>
    <name type="common">Striped flea beetle</name>
    <name type="synonym">Crioceris striolata</name>
    <dbReference type="NCBI Taxonomy" id="444603"/>
    <lineage>
        <taxon>Eukaryota</taxon>
        <taxon>Metazoa</taxon>
        <taxon>Ecdysozoa</taxon>
        <taxon>Arthropoda</taxon>
        <taxon>Hexapoda</taxon>
        <taxon>Insecta</taxon>
        <taxon>Pterygota</taxon>
        <taxon>Neoptera</taxon>
        <taxon>Endopterygota</taxon>
        <taxon>Coleoptera</taxon>
        <taxon>Polyphaga</taxon>
        <taxon>Cucujiformia</taxon>
        <taxon>Chrysomeloidea</taxon>
        <taxon>Chrysomelidae</taxon>
        <taxon>Galerucinae</taxon>
        <taxon>Alticini</taxon>
        <taxon>Phyllotreta</taxon>
    </lineage>
</organism>
<dbReference type="Pfam" id="PF00067">
    <property type="entry name" value="p450"/>
    <property type="match status" value="1"/>
</dbReference>
<evidence type="ECO:0000256" key="5">
    <source>
        <dbReference type="ARBA" id="ARBA00022617"/>
    </source>
</evidence>
<dbReference type="PROSITE" id="PS00086">
    <property type="entry name" value="CYTOCHROME_P450"/>
    <property type="match status" value="1"/>
</dbReference>
<keyword evidence="5 13" id="KW-0349">Heme</keyword>
<gene>
    <name evidence="16" type="ORF">PHYEVI_LOCUS4734</name>
</gene>
<evidence type="ECO:0000256" key="12">
    <source>
        <dbReference type="ARBA" id="ARBA00023136"/>
    </source>
</evidence>
<dbReference type="OrthoDB" id="6717142at2759"/>
<dbReference type="PANTHER" id="PTHR24292">
    <property type="entry name" value="CYTOCHROME P450"/>
    <property type="match status" value="1"/>
</dbReference>
<keyword evidence="7" id="KW-0256">Endoplasmic reticulum</keyword>
<comment type="cofactor">
    <cofactor evidence="1 13">
        <name>heme</name>
        <dbReference type="ChEBI" id="CHEBI:30413"/>
    </cofactor>
</comment>
<keyword evidence="17" id="KW-1185">Reference proteome</keyword>
<dbReference type="AlphaFoldDB" id="A0A9N9TQE0"/>
<dbReference type="CDD" id="cd11056">
    <property type="entry name" value="CYP6-like"/>
    <property type="match status" value="1"/>
</dbReference>
<accession>A0A9N9TQE0</accession>
<proteinExistence type="inferred from homology"/>
<dbReference type="Proteomes" id="UP001153712">
    <property type="component" value="Chromosome 2"/>
</dbReference>
<comment type="similarity">
    <text evidence="4 14">Belongs to the cytochrome P450 family.</text>
</comment>
<dbReference type="InterPro" id="IPR036396">
    <property type="entry name" value="Cyt_P450_sf"/>
</dbReference>
<evidence type="ECO:0000313" key="16">
    <source>
        <dbReference type="EMBL" id="CAG9858344.1"/>
    </source>
</evidence>
<evidence type="ECO:0000256" key="10">
    <source>
        <dbReference type="ARBA" id="ARBA00023004"/>
    </source>
</evidence>
<evidence type="ECO:0000256" key="13">
    <source>
        <dbReference type="PIRSR" id="PIRSR602401-1"/>
    </source>
</evidence>
<evidence type="ECO:0000256" key="7">
    <source>
        <dbReference type="ARBA" id="ARBA00022824"/>
    </source>
</evidence>
<evidence type="ECO:0000256" key="11">
    <source>
        <dbReference type="ARBA" id="ARBA00023033"/>
    </source>
</evidence>
<sequence length="499" mass="56881">MLLTNSTSTDVIIGISTIAIIIYLYVKHQYSYWKRLGVPQLKPTFPLGNYQFALPKGLQMGAYTDHYYRAFKKMGAPYGGVYIGLTPNLVITDADVAKTILVNDFNNFTDRNMYSSKHQPLSVNLLSQKGDEWKSSRAKFTALFTTSKLKLFIDFASQGKQDLITYLDHFADGKKDVAIHQVTSLFVADIISMILFGINANSFNSENTDFKNFGRAVFDSFTPLFQLKLLMTHCYPKLAQFLGIGNLQKEIEDFGNAYVPKAVEYRMKNNVRGTDFLQLLIDAKEAGMDLTMDEMVSQSFIFMSGGLETSSSSSMIALYELAKNEEYQTKVREEIYRIKEKYEGKTSYDSLMEHTYLQQVLSEVLRLYPLITNVYRVCVQDYTMQGRDLVIEKGTPVIFPLIGFHRDPDYFPEPLKFDPSRFDDKNNKHKGYFPFGAGPRNCVAARLGIIQSKLAIVAIIENYEISLSPKTPEALELVENTFTLSFKNDIYLKLKKIQK</sequence>
<feature type="transmembrane region" description="Helical" evidence="15">
    <location>
        <begin position="6"/>
        <end position="26"/>
    </location>
</feature>
<evidence type="ECO:0000256" key="9">
    <source>
        <dbReference type="ARBA" id="ARBA00023002"/>
    </source>
</evidence>
<dbReference type="GO" id="GO:0005789">
    <property type="term" value="C:endoplasmic reticulum membrane"/>
    <property type="evidence" value="ECO:0007669"/>
    <property type="project" value="UniProtKB-SubCell"/>
</dbReference>
<name>A0A9N9TQE0_PHYSR</name>
<dbReference type="PRINTS" id="PR00385">
    <property type="entry name" value="P450"/>
</dbReference>
<dbReference type="EMBL" id="OU900095">
    <property type="protein sequence ID" value="CAG9858344.1"/>
    <property type="molecule type" value="Genomic_DNA"/>
</dbReference>
<evidence type="ECO:0000256" key="2">
    <source>
        <dbReference type="ARBA" id="ARBA00004174"/>
    </source>
</evidence>
<dbReference type="GO" id="GO:0016705">
    <property type="term" value="F:oxidoreductase activity, acting on paired donors, with incorporation or reduction of molecular oxygen"/>
    <property type="evidence" value="ECO:0007669"/>
    <property type="project" value="InterPro"/>
</dbReference>
<keyword evidence="15" id="KW-0812">Transmembrane</keyword>
<keyword evidence="12 15" id="KW-0472">Membrane</keyword>
<evidence type="ECO:0000256" key="8">
    <source>
        <dbReference type="ARBA" id="ARBA00022848"/>
    </source>
</evidence>
<evidence type="ECO:0000256" key="1">
    <source>
        <dbReference type="ARBA" id="ARBA00001971"/>
    </source>
</evidence>
<comment type="subcellular location">
    <subcellularLocation>
        <location evidence="3">Endoplasmic reticulum membrane</location>
        <topology evidence="3">Peripheral membrane protein</topology>
    </subcellularLocation>
    <subcellularLocation>
        <location evidence="2">Microsome membrane</location>
        <topology evidence="2">Peripheral membrane protein</topology>
    </subcellularLocation>
</comment>
<dbReference type="PANTHER" id="PTHR24292:SF100">
    <property type="entry name" value="CYTOCHROME P450 6A16, ISOFORM B-RELATED"/>
    <property type="match status" value="1"/>
</dbReference>
<keyword evidence="8" id="KW-0492">Microsome</keyword>
<evidence type="ECO:0000256" key="15">
    <source>
        <dbReference type="SAM" id="Phobius"/>
    </source>
</evidence>
<dbReference type="FunFam" id="1.10.630.10:FF:000042">
    <property type="entry name" value="Cytochrome P450"/>
    <property type="match status" value="1"/>
</dbReference>
<dbReference type="GO" id="GO:0020037">
    <property type="term" value="F:heme binding"/>
    <property type="evidence" value="ECO:0007669"/>
    <property type="project" value="InterPro"/>
</dbReference>
<feature type="binding site" description="axial binding residue" evidence="13">
    <location>
        <position position="442"/>
    </location>
    <ligand>
        <name>heme</name>
        <dbReference type="ChEBI" id="CHEBI:30413"/>
    </ligand>
    <ligandPart>
        <name>Fe</name>
        <dbReference type="ChEBI" id="CHEBI:18248"/>
    </ligandPart>
</feature>
<dbReference type="InterPro" id="IPR002401">
    <property type="entry name" value="Cyt_P450_E_grp-I"/>
</dbReference>
<dbReference type="GO" id="GO:0005506">
    <property type="term" value="F:iron ion binding"/>
    <property type="evidence" value="ECO:0007669"/>
    <property type="project" value="InterPro"/>
</dbReference>
<keyword evidence="9 14" id="KW-0560">Oxidoreductase</keyword>
<dbReference type="InterPro" id="IPR050476">
    <property type="entry name" value="Insect_CytP450_Detox"/>
</dbReference>
<evidence type="ECO:0000256" key="14">
    <source>
        <dbReference type="RuleBase" id="RU000461"/>
    </source>
</evidence>
<evidence type="ECO:0008006" key="18">
    <source>
        <dbReference type="Google" id="ProtNLM"/>
    </source>
</evidence>
<dbReference type="InterPro" id="IPR017972">
    <property type="entry name" value="Cyt_P450_CS"/>
</dbReference>
<evidence type="ECO:0000256" key="6">
    <source>
        <dbReference type="ARBA" id="ARBA00022723"/>
    </source>
</evidence>
<evidence type="ECO:0000256" key="4">
    <source>
        <dbReference type="ARBA" id="ARBA00010617"/>
    </source>
</evidence>
<keyword evidence="15" id="KW-1133">Transmembrane helix</keyword>
<dbReference type="Gene3D" id="1.10.630.10">
    <property type="entry name" value="Cytochrome P450"/>
    <property type="match status" value="1"/>
</dbReference>
<keyword evidence="6 13" id="KW-0479">Metal-binding</keyword>
<evidence type="ECO:0000313" key="17">
    <source>
        <dbReference type="Proteomes" id="UP001153712"/>
    </source>
</evidence>
<reference evidence="16" key="1">
    <citation type="submission" date="2022-01" db="EMBL/GenBank/DDBJ databases">
        <authorList>
            <person name="King R."/>
        </authorList>
    </citation>
    <scope>NUCLEOTIDE SEQUENCE</scope>
</reference>
<evidence type="ECO:0000256" key="3">
    <source>
        <dbReference type="ARBA" id="ARBA00004406"/>
    </source>
</evidence>
<protein>
    <recommendedName>
        <fullName evidence="18">Cytochrome P450</fullName>
    </recommendedName>
</protein>
<keyword evidence="10 13" id="KW-0408">Iron</keyword>